<comment type="cofactor">
    <cofactor evidence="3">
        <name>Cu cation</name>
        <dbReference type="ChEBI" id="CHEBI:23378"/>
    </cofactor>
    <text evidence="3">Contains 1 topaquinone per subunit.</text>
</comment>
<keyword evidence="1 3" id="KW-0801">TPQ</keyword>
<dbReference type="AlphaFoldDB" id="A0A9N7MV85"/>
<reference evidence="5" key="1">
    <citation type="submission" date="2019-12" db="EMBL/GenBank/DDBJ databases">
        <authorList>
            <person name="Scholes J."/>
        </authorList>
    </citation>
    <scope>NUCLEOTIDE SEQUENCE</scope>
</reference>
<dbReference type="Gene3D" id="2.70.98.20">
    <property type="entry name" value="Copper amine oxidase, catalytic domain"/>
    <property type="match status" value="1"/>
</dbReference>
<keyword evidence="3" id="KW-0560">Oxidoreductase</keyword>
<evidence type="ECO:0000256" key="1">
    <source>
        <dbReference type="PIRSR" id="PIRSR600269-50"/>
    </source>
</evidence>
<gene>
    <name evidence="5" type="ORF">SHERM_15274</name>
</gene>
<comment type="caution">
    <text evidence="5">The sequence shown here is derived from an EMBL/GenBank/DDBJ whole genome shotgun (WGS) entry which is preliminary data.</text>
</comment>
<feature type="active site" description="Schiff-base intermediate with substrate; via topaquinone" evidence="1">
    <location>
        <position position="231"/>
    </location>
</feature>
<dbReference type="GO" id="GO:0015074">
    <property type="term" value="P:DNA integration"/>
    <property type="evidence" value="ECO:0007669"/>
    <property type="project" value="InterPro"/>
</dbReference>
<comment type="similarity">
    <text evidence="3">Belongs to the copper/topaquinone oxidase family.</text>
</comment>
<evidence type="ECO:0000313" key="5">
    <source>
        <dbReference type="EMBL" id="CAA0815238.1"/>
    </source>
</evidence>
<dbReference type="Pfam" id="PF01179">
    <property type="entry name" value="Cu_amine_oxid"/>
    <property type="match status" value="1"/>
</dbReference>
<dbReference type="GO" id="GO:0008131">
    <property type="term" value="F:primary methylamine oxidase activity"/>
    <property type="evidence" value="ECO:0007669"/>
    <property type="project" value="InterPro"/>
</dbReference>
<dbReference type="SUPFAM" id="SSF49998">
    <property type="entry name" value="Amine oxidase catalytic domain"/>
    <property type="match status" value="1"/>
</dbReference>
<dbReference type="PROSITE" id="PS01164">
    <property type="entry name" value="COPPER_AMINE_OXID_1"/>
    <property type="match status" value="1"/>
</dbReference>
<dbReference type="GO" id="GO:0048038">
    <property type="term" value="F:quinone binding"/>
    <property type="evidence" value="ECO:0007669"/>
    <property type="project" value="InterPro"/>
</dbReference>
<dbReference type="Pfam" id="PF25597">
    <property type="entry name" value="SH3_retrovirus"/>
    <property type="match status" value="1"/>
</dbReference>
<sequence>MPNSCPSLSLANSRRSRRAREPCARAACITRENAEVTAISRAPANTDYRFTAQNSHQRLVNPISLEQPKGPSFTVEDGHTVKWANWEFHLKPDPRAGVVISRATVLDPETGLKRNVMYKGLASELFVPYMDPTDAWYFKTYMDAGEYGFGLQAMPLDPLNDCPRNAYYMDGIFAAADGTPYVRSDMVCVFESYAGDIGWRHSESPITGLEIREVRPKVTLVVRMAASVANYDYIVDWEFQTDGLIRIKVGLSGILMVKGTPYSNLDQLNQQDNLYGTLFGRRIKVLRSDRGTKYTSKEFNKFCEDEEVNHQLTVGYASEQNDVSERKNRTVQEMARTMLAAKNKPKEFWAEVVYTAVYLLNKCPTKLVQNKTPIEAWSGRKPSAQHLRVFGSICYVHIPKEKRHKLEEKSEKDIFLGYSSQSKGYRIYILKTGKLIISRDDEFDENAAGTGRKKKSNTKISWYLHHGDKIPYQKNMKMKQKVHNHLQLHDLQVRGLHHHQVTNRHPRITT</sequence>
<dbReference type="OrthoDB" id="1750395at2759"/>
<dbReference type="GO" id="GO:0005507">
    <property type="term" value="F:copper ion binding"/>
    <property type="evidence" value="ECO:0007669"/>
    <property type="project" value="InterPro"/>
</dbReference>
<dbReference type="EC" id="1.4.3.-" evidence="3"/>
<dbReference type="InterPro" id="IPR001584">
    <property type="entry name" value="Integrase_cat-core"/>
</dbReference>
<dbReference type="Proteomes" id="UP001153555">
    <property type="component" value="Unassembled WGS sequence"/>
</dbReference>
<comment type="PTM">
    <text evidence="2 3">Topaquinone (TPQ) is generated by copper-dependent autoxidation of a specific tyrosyl residue.</text>
</comment>
<organism evidence="5 6">
    <name type="scientific">Striga hermonthica</name>
    <name type="common">Purple witchweed</name>
    <name type="synonym">Buchnera hermonthica</name>
    <dbReference type="NCBI Taxonomy" id="68872"/>
    <lineage>
        <taxon>Eukaryota</taxon>
        <taxon>Viridiplantae</taxon>
        <taxon>Streptophyta</taxon>
        <taxon>Embryophyta</taxon>
        <taxon>Tracheophyta</taxon>
        <taxon>Spermatophyta</taxon>
        <taxon>Magnoliopsida</taxon>
        <taxon>eudicotyledons</taxon>
        <taxon>Gunneridae</taxon>
        <taxon>Pentapetalae</taxon>
        <taxon>asterids</taxon>
        <taxon>lamiids</taxon>
        <taxon>Lamiales</taxon>
        <taxon>Orobanchaceae</taxon>
        <taxon>Buchnereae</taxon>
        <taxon>Striga</taxon>
    </lineage>
</organism>
<evidence type="ECO:0000259" key="4">
    <source>
        <dbReference type="PROSITE" id="PS50994"/>
    </source>
</evidence>
<accession>A0A9N7MV85</accession>
<evidence type="ECO:0000256" key="2">
    <source>
        <dbReference type="PIRSR" id="PIRSR600269-51"/>
    </source>
</evidence>
<feature type="active site" description="Proton acceptor" evidence="1">
    <location>
        <position position="143"/>
    </location>
</feature>
<dbReference type="InterPro" id="IPR012337">
    <property type="entry name" value="RNaseH-like_sf"/>
</dbReference>
<feature type="domain" description="Integrase catalytic" evidence="4">
    <location>
        <begin position="212"/>
        <end position="381"/>
    </location>
</feature>
<keyword evidence="3" id="KW-0479">Metal-binding</keyword>
<dbReference type="PROSITE" id="PS50994">
    <property type="entry name" value="INTEGRASE"/>
    <property type="match status" value="1"/>
</dbReference>
<dbReference type="PANTHER" id="PTHR10638:SF41">
    <property type="entry name" value="AMINE OXIDASE"/>
    <property type="match status" value="1"/>
</dbReference>
<dbReference type="SUPFAM" id="SSF53098">
    <property type="entry name" value="Ribonuclease H-like"/>
    <property type="match status" value="1"/>
</dbReference>
<evidence type="ECO:0000313" key="6">
    <source>
        <dbReference type="Proteomes" id="UP001153555"/>
    </source>
</evidence>
<dbReference type="PANTHER" id="PTHR10638">
    <property type="entry name" value="COPPER AMINE OXIDASE"/>
    <property type="match status" value="1"/>
</dbReference>
<dbReference type="EMBL" id="CACSLK010012531">
    <property type="protein sequence ID" value="CAA0815238.1"/>
    <property type="molecule type" value="Genomic_DNA"/>
</dbReference>
<keyword evidence="3" id="KW-0186">Copper</keyword>
<dbReference type="InterPro" id="IPR015798">
    <property type="entry name" value="Cu_amine_oxidase_C"/>
</dbReference>
<keyword evidence="6" id="KW-1185">Reference proteome</keyword>
<dbReference type="InterPro" id="IPR036460">
    <property type="entry name" value="Cu_amine_oxidase_C_sf"/>
</dbReference>
<proteinExistence type="inferred from homology"/>
<dbReference type="InterPro" id="IPR057670">
    <property type="entry name" value="SH3_retrovirus"/>
</dbReference>
<dbReference type="InterPro" id="IPR000269">
    <property type="entry name" value="Cu_amine_oxidase"/>
</dbReference>
<feature type="modified residue" description="2',4',5'-topaquinone" evidence="2">
    <location>
        <position position="231"/>
    </location>
</feature>
<name>A0A9N7MV85_STRHE</name>
<protein>
    <recommendedName>
        <fullName evidence="3">Amine oxidase</fullName>
        <ecNumber evidence="3">1.4.3.-</ecNumber>
    </recommendedName>
</protein>
<dbReference type="InterPro" id="IPR049948">
    <property type="entry name" value="Cu_Am_ox_TPQ-bd"/>
</dbReference>
<evidence type="ECO:0000256" key="3">
    <source>
        <dbReference type="RuleBase" id="RU000672"/>
    </source>
</evidence>
<dbReference type="GO" id="GO:0009308">
    <property type="term" value="P:amine metabolic process"/>
    <property type="evidence" value="ECO:0007669"/>
    <property type="project" value="UniProtKB-UniRule"/>
</dbReference>